<evidence type="ECO:0000256" key="1">
    <source>
        <dbReference type="SAM" id="Coils"/>
    </source>
</evidence>
<keyword evidence="4" id="KW-1185">Reference proteome</keyword>
<gene>
    <name evidence="3" type="ORF">Pan189_28920</name>
</gene>
<feature type="chain" id="PRO_5022105832" description="Chromosome partition protein Smc" evidence="2">
    <location>
        <begin position="24"/>
        <end position="287"/>
    </location>
</feature>
<keyword evidence="2" id="KW-0732">Signal</keyword>
<dbReference type="AlphaFoldDB" id="A0A517R3M6"/>
<feature type="signal peptide" evidence="2">
    <location>
        <begin position="1"/>
        <end position="23"/>
    </location>
</feature>
<dbReference type="RefSeq" id="WP_145364600.1">
    <property type="nucleotide sequence ID" value="NZ_CP036268.1"/>
</dbReference>
<sequence length="287" mass="31452" precursor="true">MTFVGKILIVVQLVLSVCFMAFAGAVYTAELNWRKDAETLQTQVDSLNTEMTQNQGDFDQQIRAAEKRAIDAEGKLAELTGDRDDLKTRLDTVQQMLDAEKTTAAVKSKLATIAEEQAEAARREAVTLREINDGLIDAKNQLNAERLKLKDDVFALERKVDILTDRYTDSLEQTATLTNILRSLGISTDPADHDGIDSSPPPIVEGKVLNIARPERTAGSEFVDVSLGSDDGLKRGHTMYIYRASDGGKYLGKVVLTDVGADRAVGKVILKPKNVTIERGDNVTTKL</sequence>
<name>A0A517R3M6_9PLAN</name>
<evidence type="ECO:0000256" key="2">
    <source>
        <dbReference type="SAM" id="SignalP"/>
    </source>
</evidence>
<protein>
    <recommendedName>
        <fullName evidence="5">Chromosome partition protein Smc</fullName>
    </recommendedName>
</protein>
<dbReference type="KEGG" id="svp:Pan189_28920"/>
<feature type="coiled-coil region" evidence="1">
    <location>
        <begin position="62"/>
        <end position="159"/>
    </location>
</feature>
<dbReference type="OrthoDB" id="253764at2"/>
<dbReference type="EMBL" id="CP036268">
    <property type="protein sequence ID" value="QDT38498.1"/>
    <property type="molecule type" value="Genomic_DNA"/>
</dbReference>
<evidence type="ECO:0000313" key="4">
    <source>
        <dbReference type="Proteomes" id="UP000317318"/>
    </source>
</evidence>
<accession>A0A517R3M6</accession>
<evidence type="ECO:0000313" key="3">
    <source>
        <dbReference type="EMBL" id="QDT38498.1"/>
    </source>
</evidence>
<dbReference type="Proteomes" id="UP000317318">
    <property type="component" value="Chromosome"/>
</dbReference>
<reference evidence="3 4" key="1">
    <citation type="submission" date="2019-02" db="EMBL/GenBank/DDBJ databases">
        <title>Deep-cultivation of Planctomycetes and their phenomic and genomic characterization uncovers novel biology.</title>
        <authorList>
            <person name="Wiegand S."/>
            <person name="Jogler M."/>
            <person name="Boedeker C."/>
            <person name="Pinto D."/>
            <person name="Vollmers J."/>
            <person name="Rivas-Marin E."/>
            <person name="Kohn T."/>
            <person name="Peeters S.H."/>
            <person name="Heuer A."/>
            <person name="Rast P."/>
            <person name="Oberbeckmann S."/>
            <person name="Bunk B."/>
            <person name="Jeske O."/>
            <person name="Meyerdierks A."/>
            <person name="Storesund J.E."/>
            <person name="Kallscheuer N."/>
            <person name="Luecker S."/>
            <person name="Lage O.M."/>
            <person name="Pohl T."/>
            <person name="Merkel B.J."/>
            <person name="Hornburger P."/>
            <person name="Mueller R.-W."/>
            <person name="Bruemmer F."/>
            <person name="Labrenz M."/>
            <person name="Spormann A.M."/>
            <person name="Op den Camp H."/>
            <person name="Overmann J."/>
            <person name="Amann R."/>
            <person name="Jetten M.S.M."/>
            <person name="Mascher T."/>
            <person name="Medema M.H."/>
            <person name="Devos D.P."/>
            <person name="Kaster A.-K."/>
            <person name="Ovreas L."/>
            <person name="Rohde M."/>
            <person name="Galperin M.Y."/>
            <person name="Jogler C."/>
        </authorList>
    </citation>
    <scope>NUCLEOTIDE SEQUENCE [LARGE SCALE GENOMIC DNA]</scope>
    <source>
        <strain evidence="3 4">Pan189</strain>
    </source>
</reference>
<evidence type="ECO:0008006" key="5">
    <source>
        <dbReference type="Google" id="ProtNLM"/>
    </source>
</evidence>
<organism evidence="3 4">
    <name type="scientific">Stratiformator vulcanicus</name>
    <dbReference type="NCBI Taxonomy" id="2527980"/>
    <lineage>
        <taxon>Bacteria</taxon>
        <taxon>Pseudomonadati</taxon>
        <taxon>Planctomycetota</taxon>
        <taxon>Planctomycetia</taxon>
        <taxon>Planctomycetales</taxon>
        <taxon>Planctomycetaceae</taxon>
        <taxon>Stratiformator</taxon>
    </lineage>
</organism>
<proteinExistence type="predicted"/>
<keyword evidence="1" id="KW-0175">Coiled coil</keyword>